<dbReference type="RefSeq" id="WP_053409049.1">
    <property type="nucleotide sequence ID" value="NZ_DAIPHI010000021.1"/>
</dbReference>
<organism evidence="1 2">
    <name type="scientific">Vibrio hepatarius</name>
    <dbReference type="NCBI Taxonomy" id="171383"/>
    <lineage>
        <taxon>Bacteria</taxon>
        <taxon>Pseudomonadati</taxon>
        <taxon>Pseudomonadota</taxon>
        <taxon>Gammaproteobacteria</taxon>
        <taxon>Vibrionales</taxon>
        <taxon>Vibrionaceae</taxon>
        <taxon>Vibrio</taxon>
        <taxon>Vibrio oreintalis group</taxon>
    </lineage>
</organism>
<proteinExistence type="predicted"/>
<dbReference type="AlphaFoldDB" id="A0A0M0I1R1"/>
<evidence type="ECO:0000313" key="2">
    <source>
        <dbReference type="Proteomes" id="UP000037530"/>
    </source>
</evidence>
<sequence length="136" mass="15519">MKYFSFLILFITTTAYADIYVVVNEKSPIQVSAVDEIADVYLGRRKSVGDTYIDQVLDRTGEDRRLFFEKITNMRISQVNAYWAKLKFSGSMRAPEEVDSRQELLDKLANNPQAIGYMREAPPEGSGLRVALQIDE</sequence>
<dbReference type="Proteomes" id="UP000037530">
    <property type="component" value="Unassembled WGS sequence"/>
</dbReference>
<gene>
    <name evidence="1" type="ORF">AKJ31_10520</name>
</gene>
<dbReference type="OrthoDB" id="5368544at2"/>
<dbReference type="EMBL" id="LHPI01000008">
    <property type="protein sequence ID" value="KOO07853.1"/>
    <property type="molecule type" value="Genomic_DNA"/>
</dbReference>
<keyword evidence="2" id="KW-1185">Reference proteome</keyword>
<comment type="caution">
    <text evidence="1">The sequence shown here is derived from an EMBL/GenBank/DDBJ whole genome shotgun (WGS) entry which is preliminary data.</text>
</comment>
<accession>A0A0M0I1R1</accession>
<dbReference type="Gene3D" id="3.40.190.10">
    <property type="entry name" value="Periplasmic binding protein-like II"/>
    <property type="match status" value="1"/>
</dbReference>
<dbReference type="PATRIC" id="fig|171383.3.peg.2146"/>
<dbReference type="STRING" id="171383.AKJ31_10520"/>
<dbReference type="SUPFAM" id="SSF53850">
    <property type="entry name" value="Periplasmic binding protein-like II"/>
    <property type="match status" value="1"/>
</dbReference>
<evidence type="ECO:0000313" key="1">
    <source>
        <dbReference type="EMBL" id="KOO07853.1"/>
    </source>
</evidence>
<protein>
    <recommendedName>
        <fullName evidence="3">Phosphate ABC transporter substrate-binding protein</fullName>
    </recommendedName>
</protein>
<evidence type="ECO:0008006" key="3">
    <source>
        <dbReference type="Google" id="ProtNLM"/>
    </source>
</evidence>
<reference evidence="2" key="1">
    <citation type="submission" date="2015-08" db="EMBL/GenBank/DDBJ databases">
        <title>Vibrio galatheae sp. nov., a novel member of the Vibrionaceae family isolated from the Solomon Islands.</title>
        <authorList>
            <person name="Giubergia S."/>
            <person name="Machado H."/>
            <person name="Mateiu R.V."/>
            <person name="Gram L."/>
        </authorList>
    </citation>
    <scope>NUCLEOTIDE SEQUENCE [LARGE SCALE GENOMIC DNA]</scope>
    <source>
        <strain evidence="2">DSM 19134</strain>
    </source>
</reference>
<name>A0A0M0I1R1_9VIBR</name>